<dbReference type="EMBL" id="CP113162">
    <property type="protein sequence ID" value="WEF50760.1"/>
    <property type="molecule type" value="Genomic_DNA"/>
</dbReference>
<dbReference type="Gene3D" id="3.30.70.120">
    <property type="match status" value="1"/>
</dbReference>
<dbReference type="PANTHER" id="PTHR23419:SF8">
    <property type="entry name" value="FI09726P"/>
    <property type="match status" value="1"/>
</dbReference>
<dbReference type="PANTHER" id="PTHR23419">
    <property type="entry name" value="DIVALENT CATION TOLERANCE CUTA-RELATED"/>
    <property type="match status" value="1"/>
</dbReference>
<name>A0ABY8BPX8_AFICR</name>
<dbReference type="InterPro" id="IPR011322">
    <property type="entry name" value="N-reg_PII-like_a/b"/>
</dbReference>
<dbReference type="RefSeq" id="WP_275246383.1">
    <property type="nucleotide sequence ID" value="NZ_BAABDX010000001.1"/>
</dbReference>
<reference evidence="2 3" key="1">
    <citation type="submission" date="2022-11" db="EMBL/GenBank/DDBJ databases">
        <authorList>
            <person name="Siebert D."/>
            <person name="Busche T."/>
            <person name="Saydam E."/>
            <person name="Kalinowski J."/>
            <person name="Ruckert C."/>
            <person name="Blombach B."/>
        </authorList>
    </citation>
    <scope>NUCLEOTIDE SEQUENCE [LARGE SCALE GENOMIC DNA]</scope>
    <source>
        <strain evidence="2 3">DSM 1083</strain>
    </source>
</reference>
<dbReference type="InterPro" id="IPR004323">
    <property type="entry name" value="Ion_tolerance_CutA"/>
</dbReference>
<dbReference type="Proteomes" id="UP001213907">
    <property type="component" value="Chromosome"/>
</dbReference>
<dbReference type="SUPFAM" id="SSF54913">
    <property type="entry name" value="GlnB-like"/>
    <property type="match status" value="1"/>
</dbReference>
<dbReference type="InterPro" id="IPR015867">
    <property type="entry name" value="N-reg_PII/ATP_PRibTrfase_C"/>
</dbReference>
<gene>
    <name evidence="2" type="ORF">AFIC_002309</name>
</gene>
<evidence type="ECO:0000256" key="1">
    <source>
        <dbReference type="ARBA" id="ARBA00010169"/>
    </source>
</evidence>
<keyword evidence="3" id="KW-1185">Reference proteome</keyword>
<evidence type="ECO:0000313" key="3">
    <source>
        <dbReference type="Proteomes" id="UP001213907"/>
    </source>
</evidence>
<accession>A0ABY8BPX8</accession>
<proteinExistence type="inferred from homology"/>
<dbReference type="Pfam" id="PF03091">
    <property type="entry name" value="CutA1"/>
    <property type="match status" value="1"/>
</dbReference>
<comment type="similarity">
    <text evidence="1">Belongs to the CutA family.</text>
</comment>
<organism evidence="2 3">
    <name type="scientific">Afipia carboxydohydrogena</name>
    <name type="common">Pseudomonas carboxydohydrogena</name>
    <dbReference type="NCBI Taxonomy" id="290"/>
    <lineage>
        <taxon>Bacteria</taxon>
        <taxon>Pseudomonadati</taxon>
        <taxon>Pseudomonadota</taxon>
        <taxon>Alphaproteobacteria</taxon>
        <taxon>Hyphomicrobiales</taxon>
        <taxon>Nitrobacteraceae</taxon>
        <taxon>Afipia</taxon>
    </lineage>
</organism>
<sequence>MAGDACIVMTTVMSAEQARELARAVIEVRLAACAQTLPISSCYRWDGKIVEDGEQMILFKTLADQYSALEAFLLERHPYEVPEIVRLPVDGVSGKYRDWLAGEVG</sequence>
<protein>
    <submittedName>
        <fullName evidence="2">Divalent-cation tolerance protein CutA</fullName>
    </submittedName>
</protein>
<evidence type="ECO:0000313" key="2">
    <source>
        <dbReference type="EMBL" id="WEF50760.1"/>
    </source>
</evidence>